<dbReference type="AlphaFoldDB" id="A0A7S1XDU5"/>
<feature type="transmembrane region" description="Helical" evidence="1">
    <location>
        <begin position="309"/>
        <end position="328"/>
    </location>
</feature>
<accession>A0A7S1XDU5</accession>
<dbReference type="PANTHER" id="PTHR23534:SF1">
    <property type="entry name" value="MAJOR FACILITATOR SUPERFAMILY PROTEIN"/>
    <property type="match status" value="1"/>
</dbReference>
<proteinExistence type="predicted"/>
<organism evidence="2">
    <name type="scientific">Compsopogon caeruleus</name>
    <dbReference type="NCBI Taxonomy" id="31354"/>
    <lineage>
        <taxon>Eukaryota</taxon>
        <taxon>Rhodophyta</taxon>
        <taxon>Compsopogonophyceae</taxon>
        <taxon>Compsopogonales</taxon>
        <taxon>Compsopogonaceae</taxon>
        <taxon>Compsopogon</taxon>
    </lineage>
</organism>
<sequence length="367" mass="39156">MVNEAYLSNNIPDSAPVELSSVTPWRDVFLLSACWSLGIAALFIQVSVTTSVILEFRDNSSVATLALGLFCLTASCSVFPSIALIHRVGPRASFVVGLLAGLVGGALNLVGVLLRNVVLLLVGSIPQGVPWALALRYRFIASSLSETRHRPVVISITVLGGVLSTLLGPELSRRARTWISDQDYAGSFVVLMLLYLVHVVLIMMIRFKLKESQDAGDLTLSPKGIPALFHRGESMADGRSFNWWLLVGITGVSSGYGIMVGLMLAVPLALRSGGLSFDVSTTAIEAHMLGMFLPSLISGRMVKWLGAEMMVTVGFAVCVISEIIILAHSSNVPILFVSIVLVGIGWNFTFVGGSDLVVSASSPEQLP</sequence>
<reference evidence="2" key="1">
    <citation type="submission" date="2021-01" db="EMBL/GenBank/DDBJ databases">
        <authorList>
            <person name="Corre E."/>
            <person name="Pelletier E."/>
            <person name="Niang G."/>
            <person name="Scheremetjew M."/>
            <person name="Finn R."/>
            <person name="Kale V."/>
            <person name="Holt S."/>
            <person name="Cochrane G."/>
            <person name="Meng A."/>
            <person name="Brown T."/>
            <person name="Cohen L."/>
        </authorList>
    </citation>
    <scope>NUCLEOTIDE SEQUENCE</scope>
    <source>
        <strain evidence="2">SAG 36.94</strain>
    </source>
</reference>
<dbReference type="InterPro" id="IPR036259">
    <property type="entry name" value="MFS_trans_sf"/>
</dbReference>
<feature type="transmembrane region" description="Helical" evidence="1">
    <location>
        <begin position="92"/>
        <end position="111"/>
    </location>
</feature>
<feature type="transmembrane region" description="Helical" evidence="1">
    <location>
        <begin position="184"/>
        <end position="205"/>
    </location>
</feature>
<feature type="transmembrane region" description="Helical" evidence="1">
    <location>
        <begin position="334"/>
        <end position="358"/>
    </location>
</feature>
<dbReference type="Gene3D" id="1.20.1250.20">
    <property type="entry name" value="MFS general substrate transporter like domains"/>
    <property type="match status" value="1"/>
</dbReference>
<evidence type="ECO:0000313" key="2">
    <source>
        <dbReference type="EMBL" id="CAD9233103.1"/>
    </source>
</evidence>
<dbReference type="SUPFAM" id="SSF103473">
    <property type="entry name" value="MFS general substrate transporter"/>
    <property type="match status" value="1"/>
</dbReference>
<keyword evidence="1" id="KW-0472">Membrane</keyword>
<keyword evidence="1" id="KW-1133">Transmembrane helix</keyword>
<name>A0A7S1XDU5_9RHOD</name>
<dbReference type="PANTHER" id="PTHR23534">
    <property type="entry name" value="MFS PERMEASE"/>
    <property type="match status" value="1"/>
</dbReference>
<dbReference type="Pfam" id="PF07690">
    <property type="entry name" value="MFS_1"/>
    <property type="match status" value="1"/>
</dbReference>
<feature type="transmembrane region" description="Helical" evidence="1">
    <location>
        <begin position="65"/>
        <end position="85"/>
    </location>
</feature>
<feature type="transmembrane region" description="Helical" evidence="1">
    <location>
        <begin position="28"/>
        <end position="53"/>
    </location>
</feature>
<keyword evidence="1" id="KW-0812">Transmembrane</keyword>
<dbReference type="InterPro" id="IPR011701">
    <property type="entry name" value="MFS"/>
</dbReference>
<dbReference type="EMBL" id="HBGH01009344">
    <property type="protein sequence ID" value="CAD9233103.1"/>
    <property type="molecule type" value="Transcribed_RNA"/>
</dbReference>
<feature type="transmembrane region" description="Helical" evidence="1">
    <location>
        <begin position="117"/>
        <end position="139"/>
    </location>
</feature>
<evidence type="ECO:0008006" key="3">
    <source>
        <dbReference type="Google" id="ProtNLM"/>
    </source>
</evidence>
<gene>
    <name evidence="2" type="ORF">CCAE0312_LOCUS5188</name>
</gene>
<feature type="transmembrane region" description="Helical" evidence="1">
    <location>
        <begin position="151"/>
        <end position="172"/>
    </location>
</feature>
<feature type="transmembrane region" description="Helical" evidence="1">
    <location>
        <begin position="243"/>
        <end position="269"/>
    </location>
</feature>
<protein>
    <recommendedName>
        <fullName evidence="3">Major facilitator superfamily (MFS) profile domain-containing protein</fullName>
    </recommendedName>
</protein>
<dbReference type="GO" id="GO:0022857">
    <property type="term" value="F:transmembrane transporter activity"/>
    <property type="evidence" value="ECO:0007669"/>
    <property type="project" value="InterPro"/>
</dbReference>
<evidence type="ECO:0000256" key="1">
    <source>
        <dbReference type="SAM" id="Phobius"/>
    </source>
</evidence>